<dbReference type="EMBL" id="JARJLG010000056">
    <property type="protein sequence ID" value="KAJ7758191.1"/>
    <property type="molecule type" value="Genomic_DNA"/>
</dbReference>
<accession>A0AAD7NF15</accession>
<name>A0AAD7NF15_9AGAR</name>
<evidence type="ECO:0000313" key="3">
    <source>
        <dbReference type="Proteomes" id="UP001215280"/>
    </source>
</evidence>
<comment type="caution">
    <text evidence="2">The sequence shown here is derived from an EMBL/GenBank/DDBJ whole genome shotgun (WGS) entry which is preliminary data.</text>
</comment>
<evidence type="ECO:0000256" key="1">
    <source>
        <dbReference type="SAM" id="MobiDB-lite"/>
    </source>
</evidence>
<organism evidence="2 3">
    <name type="scientific">Mycena maculata</name>
    <dbReference type="NCBI Taxonomy" id="230809"/>
    <lineage>
        <taxon>Eukaryota</taxon>
        <taxon>Fungi</taxon>
        <taxon>Dikarya</taxon>
        <taxon>Basidiomycota</taxon>
        <taxon>Agaricomycotina</taxon>
        <taxon>Agaricomycetes</taxon>
        <taxon>Agaricomycetidae</taxon>
        <taxon>Agaricales</taxon>
        <taxon>Marasmiineae</taxon>
        <taxon>Mycenaceae</taxon>
        <taxon>Mycena</taxon>
    </lineage>
</organism>
<keyword evidence="3" id="KW-1185">Reference proteome</keyword>
<sequence length="108" mass="12031">MLINGMKNRAMGEHVVHLGCKQSKQSKRSDNSNKENSSQQDTTPPLTDTKPRTPMVDIMAMPTEEAEAGSGKELYNDKLLLSPKRASLKRKRAKSDDETEIGPKESFL</sequence>
<proteinExistence type="predicted"/>
<feature type="region of interest" description="Disordered" evidence="1">
    <location>
        <begin position="1"/>
        <end position="108"/>
    </location>
</feature>
<evidence type="ECO:0000313" key="2">
    <source>
        <dbReference type="EMBL" id="KAJ7758191.1"/>
    </source>
</evidence>
<dbReference type="AlphaFoldDB" id="A0AAD7NF15"/>
<protein>
    <submittedName>
        <fullName evidence="2">Uncharacterized protein</fullName>
    </submittedName>
</protein>
<reference evidence="2" key="1">
    <citation type="submission" date="2023-03" db="EMBL/GenBank/DDBJ databases">
        <title>Massive genome expansion in bonnet fungi (Mycena s.s.) driven by repeated elements and novel gene families across ecological guilds.</title>
        <authorList>
            <consortium name="Lawrence Berkeley National Laboratory"/>
            <person name="Harder C.B."/>
            <person name="Miyauchi S."/>
            <person name="Viragh M."/>
            <person name="Kuo A."/>
            <person name="Thoen E."/>
            <person name="Andreopoulos B."/>
            <person name="Lu D."/>
            <person name="Skrede I."/>
            <person name="Drula E."/>
            <person name="Henrissat B."/>
            <person name="Morin E."/>
            <person name="Kohler A."/>
            <person name="Barry K."/>
            <person name="LaButti K."/>
            <person name="Morin E."/>
            <person name="Salamov A."/>
            <person name="Lipzen A."/>
            <person name="Mereny Z."/>
            <person name="Hegedus B."/>
            <person name="Baldrian P."/>
            <person name="Stursova M."/>
            <person name="Weitz H."/>
            <person name="Taylor A."/>
            <person name="Grigoriev I.V."/>
            <person name="Nagy L.G."/>
            <person name="Martin F."/>
            <person name="Kauserud H."/>
        </authorList>
    </citation>
    <scope>NUCLEOTIDE SEQUENCE</scope>
    <source>
        <strain evidence="2">CBHHK188m</strain>
    </source>
</reference>
<feature type="compositionally biased region" description="Polar residues" evidence="1">
    <location>
        <begin position="34"/>
        <end position="46"/>
    </location>
</feature>
<gene>
    <name evidence="2" type="ORF">DFH07DRAFT_958532</name>
</gene>
<dbReference type="Proteomes" id="UP001215280">
    <property type="component" value="Unassembled WGS sequence"/>
</dbReference>